<dbReference type="RefSeq" id="WP_230302880.1">
    <property type="nucleotide sequence ID" value="NZ_CAKKMG010000055.1"/>
</dbReference>
<feature type="binding site" evidence="6">
    <location>
        <position position="24"/>
    </location>
    <ligand>
        <name>substrate</name>
    </ligand>
</feature>
<evidence type="ECO:0000259" key="9">
    <source>
        <dbReference type="SMART" id="SM00922"/>
    </source>
</evidence>
<comment type="similarity">
    <text evidence="1 8">Belongs to the mandelate racemase/muconate lactonizing enzyme family.</text>
</comment>
<dbReference type="Gene3D" id="3.20.20.120">
    <property type="entry name" value="Enolase-like C-terminal domain"/>
    <property type="match status" value="1"/>
</dbReference>
<feature type="binding site" evidence="7">
    <location>
        <position position="190"/>
    </location>
    <ligand>
        <name>Mg(2+)</name>
        <dbReference type="ChEBI" id="CHEBI:18420"/>
    </ligand>
</feature>
<evidence type="ECO:0000256" key="8">
    <source>
        <dbReference type="RuleBase" id="RU366006"/>
    </source>
</evidence>
<dbReference type="SFLD" id="SFLDF00009">
    <property type="entry name" value="o-succinylbenzoate_synthase"/>
    <property type="match status" value="1"/>
</dbReference>
<dbReference type="SUPFAM" id="SSF51604">
    <property type="entry name" value="Enolase C-terminal domain-like"/>
    <property type="match status" value="1"/>
</dbReference>
<evidence type="ECO:0000313" key="11">
    <source>
        <dbReference type="Proteomes" id="UP000789326"/>
    </source>
</evidence>
<evidence type="ECO:0000256" key="3">
    <source>
        <dbReference type="ARBA" id="ARBA00022842"/>
    </source>
</evidence>
<organism evidence="10 11">
    <name type="scientific">Peribacillus simplex</name>
    <dbReference type="NCBI Taxonomy" id="1478"/>
    <lineage>
        <taxon>Bacteria</taxon>
        <taxon>Bacillati</taxon>
        <taxon>Bacillota</taxon>
        <taxon>Bacilli</taxon>
        <taxon>Bacillales</taxon>
        <taxon>Bacillaceae</taxon>
        <taxon>Peribacillus</taxon>
    </lineage>
</organism>
<feature type="active site" description="Proton acceptor; specific for (R)-substrate epimerization" evidence="5">
    <location>
        <position position="162"/>
    </location>
</feature>
<feature type="binding site" evidence="6">
    <location>
        <position position="297"/>
    </location>
    <ligand>
        <name>substrate</name>
    </ligand>
</feature>
<keyword evidence="3 7" id="KW-0460">Magnesium</keyword>
<dbReference type="SFLD" id="SFLDS00001">
    <property type="entry name" value="Enolase"/>
    <property type="match status" value="1"/>
</dbReference>
<dbReference type="PANTHER" id="PTHR48073:SF2">
    <property type="entry name" value="O-SUCCINYLBENZOATE SYNTHASE"/>
    <property type="match status" value="1"/>
</dbReference>
<dbReference type="GO" id="GO:0006518">
    <property type="term" value="P:peptide metabolic process"/>
    <property type="evidence" value="ECO:0007669"/>
    <property type="project" value="UniProtKB-ARBA"/>
</dbReference>
<dbReference type="InterPro" id="IPR034603">
    <property type="entry name" value="Dipeptide_epimerase"/>
</dbReference>
<evidence type="ECO:0000256" key="2">
    <source>
        <dbReference type="ARBA" id="ARBA00022723"/>
    </source>
</evidence>
<evidence type="ECO:0000313" key="10">
    <source>
        <dbReference type="EMBL" id="CAH0262490.1"/>
    </source>
</evidence>
<feature type="binding site" evidence="6">
    <location>
        <position position="135"/>
    </location>
    <ligand>
        <name>substrate</name>
    </ligand>
</feature>
<feature type="binding site" evidence="6">
    <location>
        <position position="295"/>
    </location>
    <ligand>
        <name>substrate</name>
    </ligand>
</feature>
<accession>A0A9W4PF73</accession>
<dbReference type="InterPro" id="IPR036849">
    <property type="entry name" value="Enolase-like_C_sf"/>
</dbReference>
<protein>
    <recommendedName>
        <fullName evidence="8">Dipeptide epimerase</fullName>
        <ecNumber evidence="8">5.1.1.-</ecNumber>
    </recommendedName>
</protein>
<feature type="binding site" evidence="6">
    <location>
        <position position="322"/>
    </location>
    <ligand>
        <name>substrate</name>
    </ligand>
</feature>
<gene>
    <name evidence="10" type="primary">ykfB</name>
    <name evidence="10" type="ORF">SRABI133_03428</name>
</gene>
<feature type="binding site" evidence="7">
    <location>
        <position position="243"/>
    </location>
    <ligand>
        <name>Mg(2+)</name>
        <dbReference type="ChEBI" id="CHEBI:18420"/>
    </ligand>
</feature>
<dbReference type="Gene3D" id="3.30.390.10">
    <property type="entry name" value="Enolase-like, N-terminal domain"/>
    <property type="match status" value="1"/>
</dbReference>
<dbReference type="InterPro" id="IPR029017">
    <property type="entry name" value="Enolase-like_N"/>
</dbReference>
<dbReference type="SMART" id="SM00922">
    <property type="entry name" value="MR_MLE"/>
    <property type="match status" value="1"/>
</dbReference>
<comment type="cofactor">
    <cofactor evidence="7 8">
        <name>Mg(2+)</name>
        <dbReference type="ChEBI" id="CHEBI:18420"/>
    </cofactor>
    <text evidence="7 8">Binds 1 Mg(2+) ion per subunit.</text>
</comment>
<name>A0A9W4PF73_9BACI</name>
<evidence type="ECO:0000256" key="5">
    <source>
        <dbReference type="PIRSR" id="PIRSR634603-1"/>
    </source>
</evidence>
<sequence>MKIESLQVSVETLPLVKPFKTALRTAMEIENIMVSVKLEDGTEGLGAAAPTVAITGDSTKGIMTVIEEVISPHLIGRDIENINALSQLIQRSCVGNTSAKAAVEIALYDAVSKRWQLPLYQYLGGKSNVLKNDMTISVDEPEEMAKAALSLIDGGFTTMKIKLGKDWKSDVERVACIRAAVGDQVMIRIDANQGWTTKQAISIIHELEERELNVDLVEQPVLAHDIEGLKEIKRSVQVPIMADESLFSPRDAMKLLNEHAVDFLNIKLMKTGGIRHALQIADIAEAAGVECMIGSMMESTVSVAAAAHLATAHPNITKIDLDSPLWIKNEPFEGIQFVKDQLLISEKPGLGVKRKSSFTQ</sequence>
<dbReference type="Pfam" id="PF02746">
    <property type="entry name" value="MR_MLE_N"/>
    <property type="match status" value="1"/>
</dbReference>
<feature type="binding site" evidence="7">
    <location>
        <position position="218"/>
    </location>
    <ligand>
        <name>Mg(2+)</name>
        <dbReference type="ChEBI" id="CHEBI:18420"/>
    </ligand>
</feature>
<dbReference type="GO" id="GO:0000287">
    <property type="term" value="F:magnesium ion binding"/>
    <property type="evidence" value="ECO:0007669"/>
    <property type="project" value="UniProtKB-ARBA"/>
</dbReference>
<dbReference type="FunFam" id="3.30.390.10:FF:000009">
    <property type="entry name" value="Hydrophobic dipeptide epimerase"/>
    <property type="match status" value="1"/>
</dbReference>
<evidence type="ECO:0000256" key="1">
    <source>
        <dbReference type="ARBA" id="ARBA00008031"/>
    </source>
</evidence>
<feature type="domain" description="Mandelate racemase/muconate lactonizing enzyme C-terminal" evidence="9">
    <location>
        <begin position="141"/>
        <end position="239"/>
    </location>
</feature>
<dbReference type="InterPro" id="IPR013341">
    <property type="entry name" value="Mandelate_racemase_N_dom"/>
</dbReference>
<dbReference type="Pfam" id="PF13378">
    <property type="entry name" value="MR_MLE_C"/>
    <property type="match status" value="1"/>
</dbReference>
<keyword evidence="4 8" id="KW-0413">Isomerase</keyword>
<evidence type="ECO:0000256" key="7">
    <source>
        <dbReference type="PIRSR" id="PIRSR634603-3"/>
    </source>
</evidence>
<evidence type="ECO:0000256" key="4">
    <source>
        <dbReference type="ARBA" id="ARBA00023235"/>
    </source>
</evidence>
<dbReference type="SUPFAM" id="SSF54826">
    <property type="entry name" value="Enolase N-terminal domain-like"/>
    <property type="match status" value="1"/>
</dbReference>
<dbReference type="Proteomes" id="UP000789326">
    <property type="component" value="Unassembled WGS sequence"/>
</dbReference>
<dbReference type="PANTHER" id="PTHR48073">
    <property type="entry name" value="O-SUCCINYLBENZOATE SYNTHASE-RELATED"/>
    <property type="match status" value="1"/>
</dbReference>
<feature type="active site" description="Proton acceptor; specific for (S)-substrate epimerization" evidence="5">
    <location>
        <position position="267"/>
    </location>
</feature>
<reference evidence="10" key="1">
    <citation type="submission" date="2021-11" db="EMBL/GenBank/DDBJ databases">
        <authorList>
            <person name="Bulgarelli D."/>
        </authorList>
    </citation>
    <scope>NUCLEOTIDE SEQUENCE</scope>
    <source>
        <strain evidence="10">Bi133</strain>
    </source>
</reference>
<comment type="caution">
    <text evidence="10">The sequence shown here is derived from an EMBL/GenBank/DDBJ whole genome shotgun (WGS) entry which is preliminary data.</text>
</comment>
<dbReference type="SFLD" id="SFLDG00180">
    <property type="entry name" value="muconate_cycloisomerase"/>
    <property type="match status" value="1"/>
</dbReference>
<dbReference type="EC" id="5.1.1.-" evidence="8"/>
<dbReference type="AlphaFoldDB" id="A0A9W4PF73"/>
<dbReference type="GO" id="GO:0016855">
    <property type="term" value="F:racemase and epimerase activity, acting on amino acids and derivatives"/>
    <property type="evidence" value="ECO:0007669"/>
    <property type="project" value="UniProtKB-UniRule"/>
</dbReference>
<dbReference type="InterPro" id="IPR029065">
    <property type="entry name" value="Enolase_C-like"/>
</dbReference>
<dbReference type="EMBL" id="CAKKMG010000055">
    <property type="protein sequence ID" value="CAH0262490.1"/>
    <property type="molecule type" value="Genomic_DNA"/>
</dbReference>
<proteinExistence type="inferred from homology"/>
<dbReference type="InterPro" id="IPR013342">
    <property type="entry name" value="Mandelate_racemase_C"/>
</dbReference>
<feature type="binding site" evidence="6">
    <location>
        <position position="320"/>
    </location>
    <ligand>
        <name>substrate</name>
    </ligand>
</feature>
<feature type="binding site" evidence="6">
    <location>
        <position position="160"/>
    </location>
    <ligand>
        <name>substrate</name>
    </ligand>
</feature>
<dbReference type="CDD" id="cd03319">
    <property type="entry name" value="L-Ala-DL-Glu_epimerase"/>
    <property type="match status" value="1"/>
</dbReference>
<evidence type="ECO:0000256" key="6">
    <source>
        <dbReference type="PIRSR" id="PIRSR634603-2"/>
    </source>
</evidence>
<keyword evidence="2 7" id="KW-0479">Metal-binding</keyword>